<dbReference type="Proteomes" id="UP001498421">
    <property type="component" value="Unassembled WGS sequence"/>
</dbReference>
<feature type="region of interest" description="Disordered" evidence="1">
    <location>
        <begin position="42"/>
        <end position="63"/>
    </location>
</feature>
<reference evidence="2 3" key="1">
    <citation type="journal article" date="2025" name="Microbiol. Resour. Announc.">
        <title>Draft genome sequences for Neonectria magnoliae and Neonectria punicea, canker pathogens of Liriodendron tulipifera and Acer saccharum in West Virginia.</title>
        <authorList>
            <person name="Petronek H.M."/>
            <person name="Kasson M.T."/>
            <person name="Metheny A.M."/>
            <person name="Stauder C.M."/>
            <person name="Lovett B."/>
            <person name="Lynch S.C."/>
            <person name="Garnas J.R."/>
            <person name="Kasson L.R."/>
            <person name="Stajich J.E."/>
        </authorList>
    </citation>
    <scope>NUCLEOTIDE SEQUENCE [LARGE SCALE GENOMIC DNA]</scope>
    <source>
        <strain evidence="2 3">NRRL 64651</strain>
    </source>
</reference>
<evidence type="ECO:0000256" key="1">
    <source>
        <dbReference type="SAM" id="MobiDB-lite"/>
    </source>
</evidence>
<comment type="caution">
    <text evidence="2">The sequence shown here is derived from an EMBL/GenBank/DDBJ whole genome shotgun (WGS) entry which is preliminary data.</text>
</comment>
<evidence type="ECO:0000313" key="2">
    <source>
        <dbReference type="EMBL" id="KAK7425638.1"/>
    </source>
</evidence>
<sequence>MPPRKFQPISVGKCYAQSCTERFGDGAKAAVRARERASLGLHPQNTETPFTWPGLDSDDEQEPGSSIYRLIPSMQKFRNNLTALSQVYNLYFVAYQGRIFIYRPRMVPTQTIPRQPDLQLAPTPSFVARSIGGFLDIRRPHLINNIVTGLLGRDEIVVACYDDGDVVAYYVKELDECISDQHGADTGASSKRPPKLFFHENVGISAWGLAVHRKSRLIAVSSNRHEVTVFAFGLASDRRVSRDSMVRALHDQPDTNVRRRARNWRIVVLLGTQAGNVPNVCFVDDDDGYADKVCAVDIKGAMWLADIWKLYQPPIYISPLCHPQLKSEEFYPALSRGWGVLVIPETSFIQVKTTEELFGLPTSRLEMVSETSARGGQSLVNVRHILSNIPGNPCRLASAAIATIVLNQLPPMIFPAQAQVPEVPAVLEDFSDASDGGFGDTEPDSDGAEEEMEEDQEQDVLDEAGTGEIDGAMDEPDHDIPIFLNGTAPFIFQAAFGELNQALGALEEAYDEFQQGIAGLNEGHQLDTPEKTGNNLPSEEQAPIPDDRLSDSYPTRLDMTFFPHNGLVYKTPRDKNRLLAFLERPFEYNDHPRQDEQAMAKYGNKLHLLRTYEKDIEMRGFYQSPETGRKESGVLCPDVLNFGHFRDQGLRHHFHATSRLNMIAHAPELALVVVGSPTGRVVLLTLTRRAVPVPMDQPEAVWEYGFRVEWVLPTRADEETHRKVLRPLHGMALGPVQLGDGDRDSIDVGDGGGGSAALPRTYRLMLHYRNHDILSYEITREEQTGKLCIF</sequence>
<accession>A0ABR1HWS7</accession>
<name>A0ABR1HWS7_9HYPO</name>
<dbReference type="EMBL" id="JAZAVK010000078">
    <property type="protein sequence ID" value="KAK7425638.1"/>
    <property type="molecule type" value="Genomic_DNA"/>
</dbReference>
<dbReference type="Pfam" id="PF08728">
    <property type="entry name" value="CRT10"/>
    <property type="match status" value="1"/>
</dbReference>
<feature type="region of interest" description="Disordered" evidence="1">
    <location>
        <begin position="523"/>
        <end position="550"/>
    </location>
</feature>
<protein>
    <recommendedName>
        <fullName evidence="4">Pyridine nucleotide-disulfide oxidoreductase family protein</fullName>
    </recommendedName>
</protein>
<feature type="region of interest" description="Disordered" evidence="1">
    <location>
        <begin position="430"/>
        <end position="459"/>
    </location>
</feature>
<proteinExistence type="predicted"/>
<keyword evidence="3" id="KW-1185">Reference proteome</keyword>
<gene>
    <name evidence="2" type="ORF">QQZ08_007854</name>
</gene>
<evidence type="ECO:0008006" key="4">
    <source>
        <dbReference type="Google" id="ProtNLM"/>
    </source>
</evidence>
<organism evidence="2 3">
    <name type="scientific">Neonectria magnoliae</name>
    <dbReference type="NCBI Taxonomy" id="2732573"/>
    <lineage>
        <taxon>Eukaryota</taxon>
        <taxon>Fungi</taxon>
        <taxon>Dikarya</taxon>
        <taxon>Ascomycota</taxon>
        <taxon>Pezizomycotina</taxon>
        <taxon>Sordariomycetes</taxon>
        <taxon>Hypocreomycetidae</taxon>
        <taxon>Hypocreales</taxon>
        <taxon>Nectriaceae</taxon>
        <taxon>Neonectria</taxon>
    </lineage>
</organism>
<feature type="compositionally biased region" description="Acidic residues" evidence="1">
    <location>
        <begin position="441"/>
        <end position="459"/>
    </location>
</feature>
<dbReference type="InterPro" id="IPR014839">
    <property type="entry name" value="Crt10"/>
</dbReference>
<evidence type="ECO:0000313" key="3">
    <source>
        <dbReference type="Proteomes" id="UP001498421"/>
    </source>
</evidence>